<keyword evidence="1" id="KW-0472">Membrane</keyword>
<organism evidence="2 3">
    <name type="scientific">Capillibacterium thermochitinicola</name>
    <dbReference type="NCBI Taxonomy" id="2699427"/>
    <lineage>
        <taxon>Bacteria</taxon>
        <taxon>Bacillati</taxon>
        <taxon>Bacillota</taxon>
        <taxon>Capillibacterium</taxon>
    </lineage>
</organism>
<keyword evidence="3" id="KW-1185">Reference proteome</keyword>
<proteinExistence type="predicted"/>
<feature type="transmembrane region" description="Helical" evidence="1">
    <location>
        <begin position="30"/>
        <end position="54"/>
    </location>
</feature>
<gene>
    <name evidence="2" type="ORF">G5B42_06465</name>
</gene>
<name>A0A8J6I2D6_9FIRM</name>
<reference evidence="2" key="1">
    <citation type="submission" date="2020-06" db="EMBL/GenBank/DDBJ databases">
        <title>Novel chitinolytic bacterium.</title>
        <authorList>
            <person name="Ungkulpasvich U."/>
            <person name="Kosugi A."/>
            <person name="Uke A."/>
        </authorList>
    </citation>
    <scope>NUCLEOTIDE SEQUENCE</scope>
    <source>
        <strain evidence="2">UUS1-1</strain>
    </source>
</reference>
<accession>A0A8J6I2D6</accession>
<comment type="caution">
    <text evidence="2">The sequence shown here is derived from an EMBL/GenBank/DDBJ whole genome shotgun (WGS) entry which is preliminary data.</text>
</comment>
<sequence length="112" mass="11830">MSIVFLLVAGLAGALMAVQGCLNSYLGEKLGLIPATFSVQLLGTLTVGGLLLLMAKGGGFPQGRGRDPLLLLAGRAHWGRHHLRSSGGDLQDRGGECHHRHYLFPAVDGLFN</sequence>
<keyword evidence="1" id="KW-0812">Transmembrane</keyword>
<keyword evidence="1" id="KW-1133">Transmembrane helix</keyword>
<dbReference type="Pfam" id="PF04657">
    <property type="entry name" value="DMT_YdcZ"/>
    <property type="match status" value="1"/>
</dbReference>
<dbReference type="AlphaFoldDB" id="A0A8J6I2D6"/>
<evidence type="ECO:0000313" key="2">
    <source>
        <dbReference type="EMBL" id="MBA2133184.1"/>
    </source>
</evidence>
<dbReference type="Proteomes" id="UP000657177">
    <property type="component" value="Unassembled WGS sequence"/>
</dbReference>
<protein>
    <submittedName>
        <fullName evidence="2">DMT family transporter</fullName>
    </submittedName>
</protein>
<evidence type="ECO:0000256" key="1">
    <source>
        <dbReference type="SAM" id="Phobius"/>
    </source>
</evidence>
<dbReference type="InterPro" id="IPR006750">
    <property type="entry name" value="YdcZ"/>
</dbReference>
<evidence type="ECO:0000313" key="3">
    <source>
        <dbReference type="Proteomes" id="UP000657177"/>
    </source>
</evidence>
<dbReference type="EMBL" id="JAAKDE010000012">
    <property type="protein sequence ID" value="MBA2133184.1"/>
    <property type="molecule type" value="Genomic_DNA"/>
</dbReference>